<dbReference type="HOGENOM" id="CLU_732194_0_0_1"/>
<dbReference type="EMBL" id="ACPB03018199">
    <property type="status" value="NOT_ANNOTATED_CDS"/>
    <property type="molecule type" value="Genomic_DNA"/>
</dbReference>
<accession>T1I3X7</accession>
<keyword evidence="2" id="KW-1185">Reference proteome</keyword>
<proteinExistence type="predicted"/>
<dbReference type="OMA" id="CHINNEM"/>
<protein>
    <submittedName>
        <fullName evidence="1">Uncharacterized protein</fullName>
    </submittedName>
</protein>
<evidence type="ECO:0000313" key="1">
    <source>
        <dbReference type="EnsemblMetazoa" id="RPRC010996-PA"/>
    </source>
</evidence>
<dbReference type="InParanoid" id="T1I3X7"/>
<organism evidence="1 2">
    <name type="scientific">Rhodnius prolixus</name>
    <name type="common">Triatomid bug</name>
    <dbReference type="NCBI Taxonomy" id="13249"/>
    <lineage>
        <taxon>Eukaryota</taxon>
        <taxon>Metazoa</taxon>
        <taxon>Ecdysozoa</taxon>
        <taxon>Arthropoda</taxon>
        <taxon>Hexapoda</taxon>
        <taxon>Insecta</taxon>
        <taxon>Pterygota</taxon>
        <taxon>Neoptera</taxon>
        <taxon>Paraneoptera</taxon>
        <taxon>Hemiptera</taxon>
        <taxon>Heteroptera</taxon>
        <taxon>Panheteroptera</taxon>
        <taxon>Cimicomorpha</taxon>
        <taxon>Reduviidae</taxon>
        <taxon>Triatominae</taxon>
        <taxon>Rhodnius</taxon>
    </lineage>
</organism>
<dbReference type="Proteomes" id="UP000015103">
    <property type="component" value="Unassembled WGS sequence"/>
</dbReference>
<dbReference type="AlphaFoldDB" id="T1I3X7"/>
<dbReference type="VEuPathDB" id="VectorBase:RPRC010996"/>
<dbReference type="Gene3D" id="1.10.287.1490">
    <property type="match status" value="1"/>
</dbReference>
<name>T1I3X7_RHOPR</name>
<reference evidence="1" key="1">
    <citation type="submission" date="2015-05" db="UniProtKB">
        <authorList>
            <consortium name="EnsemblMetazoa"/>
        </authorList>
    </citation>
    <scope>IDENTIFICATION</scope>
</reference>
<sequence length="378" mass="44553">MTIGNYFQNAIIDSLKSQINESSRVISNLKSEIDKFKQKYVEAKKFNNYLYSLQPEMKSMKMENSRLEQELEQLTWEYSEFKKNHSECLTSQENQNRLNTINHLKNIIIDARKQIEASKQKINCLTETNENLQKKICHINNEMKQVCQKQLEKIKSYDEVICKLRLQITKLNNELTKTRAELNEKNAIHEKLKSLTKTFINKNNDTQSQKVEELQEVILKQANDIKYLEEINSITTSKLENECEALDEIINRQSKEINNMASEVKCKYEEDIESMGILNDVTQLNCEITRSQKDLKAVDNDPCSILKRIIKVRSRIQSKLQREQYKYEKSTKDLCYLRCQFAKLQTDIESFRSSDKVDYKDEIKIRISKEQELSKAIL</sequence>
<dbReference type="EnsemblMetazoa" id="RPRC010996-RA">
    <property type="protein sequence ID" value="RPRC010996-PA"/>
    <property type="gene ID" value="RPRC010996"/>
</dbReference>
<evidence type="ECO:0000313" key="2">
    <source>
        <dbReference type="Proteomes" id="UP000015103"/>
    </source>
</evidence>